<gene>
    <name evidence="2" type="ORF">SNAT2548_LOCUS17095</name>
</gene>
<feature type="coiled-coil region" evidence="1">
    <location>
        <begin position="360"/>
        <end position="387"/>
    </location>
</feature>
<dbReference type="AlphaFoldDB" id="A0A812NST0"/>
<name>A0A812NST0_9DINO</name>
<reference evidence="2" key="1">
    <citation type="submission" date="2021-02" db="EMBL/GenBank/DDBJ databases">
        <authorList>
            <person name="Dougan E. K."/>
            <person name="Rhodes N."/>
            <person name="Thang M."/>
            <person name="Chan C."/>
        </authorList>
    </citation>
    <scope>NUCLEOTIDE SEQUENCE</scope>
</reference>
<dbReference type="EMBL" id="CAJNDS010002101">
    <property type="protein sequence ID" value="CAE7326550.1"/>
    <property type="molecule type" value="Genomic_DNA"/>
</dbReference>
<keyword evidence="1" id="KW-0175">Coiled coil</keyword>
<keyword evidence="3" id="KW-1185">Reference proteome</keyword>
<accession>A0A812NST0</accession>
<evidence type="ECO:0000256" key="1">
    <source>
        <dbReference type="SAM" id="Coils"/>
    </source>
</evidence>
<evidence type="ECO:0000313" key="2">
    <source>
        <dbReference type="EMBL" id="CAE7326550.1"/>
    </source>
</evidence>
<sequence>MDLKAEAHIPAQTWQVEVESAVPAALEFWDKYNGIRPGDTLVRVEEREVASMDGQALEKLLLSPRPALGPWRQLVFKRTAANHLRWIREGPQGGARSWEENQSQQALSELQRLAEDLRAQDERRMLLEKQTTLAKQLAAKVSMTQEREQQYVRAETELYTAKSLRKEKERKMEVIAEEMARRTEDLALEKLAYEHEVLESEEKAEAAVWRKKKGANLEEYLEKASKELSSLETEEREQQYVRAQAELFAAKNLREEKERQKLAYEHEVLESEEKAEAAVWRKKKEANLEEYLEKASKELATLETEASAALVLLLDNEMQSTARSLEASTARIDSHRKAIEVVKLRNAKTSEVADQTWQRCKSLELRLKESEAEAARSAREEQALESALLAEESSAKALARECTHLQDMFKVFKAKAGKSAKEIEEASSGLGDLRRLLYLPPAFAMAVLRSVAVTIFGAAVANLMPLLFPSMGVSAKWAWMVSPPNGQATVSAGTNGMITCKNGETPSLPSQTCPGTNENAKQSSEDPSWWGICGHGDACAQDMAIGDSVTCPGSSTTGGSSHNAVASVFALVGASIASMLQ</sequence>
<feature type="coiled-coil region" evidence="1">
    <location>
        <begin position="100"/>
        <end position="130"/>
    </location>
</feature>
<evidence type="ECO:0000313" key="3">
    <source>
        <dbReference type="Proteomes" id="UP000604046"/>
    </source>
</evidence>
<protein>
    <submittedName>
        <fullName evidence="2">Uncharacterized protein</fullName>
    </submittedName>
</protein>
<comment type="caution">
    <text evidence="2">The sequence shown here is derived from an EMBL/GenBank/DDBJ whole genome shotgun (WGS) entry which is preliminary data.</text>
</comment>
<dbReference type="OrthoDB" id="425630at2759"/>
<feature type="coiled-coil region" evidence="1">
    <location>
        <begin position="214"/>
        <end position="312"/>
    </location>
</feature>
<proteinExistence type="predicted"/>
<organism evidence="2 3">
    <name type="scientific">Symbiodinium natans</name>
    <dbReference type="NCBI Taxonomy" id="878477"/>
    <lineage>
        <taxon>Eukaryota</taxon>
        <taxon>Sar</taxon>
        <taxon>Alveolata</taxon>
        <taxon>Dinophyceae</taxon>
        <taxon>Suessiales</taxon>
        <taxon>Symbiodiniaceae</taxon>
        <taxon>Symbiodinium</taxon>
    </lineage>
</organism>
<dbReference type="Proteomes" id="UP000604046">
    <property type="component" value="Unassembled WGS sequence"/>
</dbReference>